<feature type="region of interest" description="Disordered" evidence="1">
    <location>
        <begin position="31"/>
        <end position="99"/>
    </location>
</feature>
<feature type="compositionally biased region" description="Basic residues" evidence="1">
    <location>
        <begin position="59"/>
        <end position="68"/>
    </location>
</feature>
<evidence type="ECO:0000256" key="1">
    <source>
        <dbReference type="SAM" id="MobiDB-lite"/>
    </source>
</evidence>
<organism evidence="2 3">
    <name type="scientific">Mizuhopecten yessoensis</name>
    <name type="common">Japanese scallop</name>
    <name type="synonym">Patinopecten yessoensis</name>
    <dbReference type="NCBI Taxonomy" id="6573"/>
    <lineage>
        <taxon>Eukaryota</taxon>
        <taxon>Metazoa</taxon>
        <taxon>Spiralia</taxon>
        <taxon>Lophotrochozoa</taxon>
        <taxon>Mollusca</taxon>
        <taxon>Bivalvia</taxon>
        <taxon>Autobranchia</taxon>
        <taxon>Pteriomorphia</taxon>
        <taxon>Pectinida</taxon>
        <taxon>Pectinoidea</taxon>
        <taxon>Pectinidae</taxon>
        <taxon>Mizuhopecten</taxon>
    </lineage>
</organism>
<proteinExistence type="predicted"/>
<dbReference type="AlphaFoldDB" id="A0A210Q8J0"/>
<sequence length="142" mass="16190">MKEKQAYYYNRNAKDLKPLRSGDIVRIAPTQGPKEWKQGTVQKEVSKRSYTVETSSGRVLRRNRRHLRKSAEVKQEPEMPQDEVAGNEVPQGYPPTSNIDITKHNVIAAPISRSPQRNPSPRAPVTVSRFGRKVFEPVKLDL</sequence>
<reference evidence="2 3" key="1">
    <citation type="journal article" date="2017" name="Nat. Ecol. Evol.">
        <title>Scallop genome provides insights into evolution of bilaterian karyotype and development.</title>
        <authorList>
            <person name="Wang S."/>
            <person name="Zhang J."/>
            <person name="Jiao W."/>
            <person name="Li J."/>
            <person name="Xun X."/>
            <person name="Sun Y."/>
            <person name="Guo X."/>
            <person name="Huan P."/>
            <person name="Dong B."/>
            <person name="Zhang L."/>
            <person name="Hu X."/>
            <person name="Sun X."/>
            <person name="Wang J."/>
            <person name="Zhao C."/>
            <person name="Wang Y."/>
            <person name="Wang D."/>
            <person name="Huang X."/>
            <person name="Wang R."/>
            <person name="Lv J."/>
            <person name="Li Y."/>
            <person name="Zhang Z."/>
            <person name="Liu B."/>
            <person name="Lu W."/>
            <person name="Hui Y."/>
            <person name="Liang J."/>
            <person name="Zhou Z."/>
            <person name="Hou R."/>
            <person name="Li X."/>
            <person name="Liu Y."/>
            <person name="Li H."/>
            <person name="Ning X."/>
            <person name="Lin Y."/>
            <person name="Zhao L."/>
            <person name="Xing Q."/>
            <person name="Dou J."/>
            <person name="Li Y."/>
            <person name="Mao J."/>
            <person name="Guo H."/>
            <person name="Dou H."/>
            <person name="Li T."/>
            <person name="Mu C."/>
            <person name="Jiang W."/>
            <person name="Fu Q."/>
            <person name="Fu X."/>
            <person name="Miao Y."/>
            <person name="Liu J."/>
            <person name="Yu Q."/>
            <person name="Li R."/>
            <person name="Liao H."/>
            <person name="Li X."/>
            <person name="Kong Y."/>
            <person name="Jiang Z."/>
            <person name="Chourrout D."/>
            <person name="Li R."/>
            <person name="Bao Z."/>
        </authorList>
    </citation>
    <scope>NUCLEOTIDE SEQUENCE [LARGE SCALE GENOMIC DNA]</scope>
    <source>
        <strain evidence="2 3">PY_sf001</strain>
    </source>
</reference>
<evidence type="ECO:0000313" key="2">
    <source>
        <dbReference type="EMBL" id="OWF45053.1"/>
    </source>
</evidence>
<gene>
    <name evidence="2" type="ORF">KP79_PYT26333</name>
</gene>
<dbReference type="EMBL" id="NEDP02004598">
    <property type="protein sequence ID" value="OWF45053.1"/>
    <property type="molecule type" value="Genomic_DNA"/>
</dbReference>
<accession>A0A210Q8J0</accession>
<dbReference type="Proteomes" id="UP000242188">
    <property type="component" value="Unassembled WGS sequence"/>
</dbReference>
<keyword evidence="3" id="KW-1185">Reference proteome</keyword>
<evidence type="ECO:0000313" key="3">
    <source>
        <dbReference type="Proteomes" id="UP000242188"/>
    </source>
</evidence>
<dbReference type="OrthoDB" id="10053647at2759"/>
<protein>
    <submittedName>
        <fullName evidence="2">Uncharacterized protein</fullName>
    </submittedName>
</protein>
<feature type="compositionally biased region" description="Polar residues" evidence="1">
    <location>
        <begin position="39"/>
        <end position="57"/>
    </location>
</feature>
<dbReference type="PANTHER" id="PTHR33244:SF3">
    <property type="entry name" value="PEPTIDASE A2 DOMAIN-CONTAINING PROTEIN"/>
    <property type="match status" value="1"/>
</dbReference>
<name>A0A210Q8J0_MIZYE</name>
<comment type="caution">
    <text evidence="2">The sequence shown here is derived from an EMBL/GenBank/DDBJ whole genome shotgun (WGS) entry which is preliminary data.</text>
</comment>
<dbReference type="PANTHER" id="PTHR33244">
    <property type="entry name" value="INTEGRASE CATALYTIC DOMAIN-CONTAINING PROTEIN-RELATED"/>
    <property type="match status" value="1"/>
</dbReference>
<dbReference type="STRING" id="6573.A0A210Q8J0"/>